<dbReference type="EMBL" id="ML119647">
    <property type="protein sequence ID" value="RPA86964.1"/>
    <property type="molecule type" value="Genomic_DNA"/>
</dbReference>
<name>A0A3N4IZ92_ASCIM</name>
<evidence type="ECO:0000313" key="2">
    <source>
        <dbReference type="Proteomes" id="UP000275078"/>
    </source>
</evidence>
<dbReference type="AlphaFoldDB" id="A0A3N4IZ92"/>
<reference evidence="1 2" key="1">
    <citation type="journal article" date="2018" name="Nat. Ecol. Evol.">
        <title>Pezizomycetes genomes reveal the molecular basis of ectomycorrhizal truffle lifestyle.</title>
        <authorList>
            <person name="Murat C."/>
            <person name="Payen T."/>
            <person name="Noel B."/>
            <person name="Kuo A."/>
            <person name="Morin E."/>
            <person name="Chen J."/>
            <person name="Kohler A."/>
            <person name="Krizsan K."/>
            <person name="Balestrini R."/>
            <person name="Da Silva C."/>
            <person name="Montanini B."/>
            <person name="Hainaut M."/>
            <person name="Levati E."/>
            <person name="Barry K.W."/>
            <person name="Belfiori B."/>
            <person name="Cichocki N."/>
            <person name="Clum A."/>
            <person name="Dockter R.B."/>
            <person name="Fauchery L."/>
            <person name="Guy J."/>
            <person name="Iotti M."/>
            <person name="Le Tacon F."/>
            <person name="Lindquist E.A."/>
            <person name="Lipzen A."/>
            <person name="Malagnac F."/>
            <person name="Mello A."/>
            <person name="Molinier V."/>
            <person name="Miyauchi S."/>
            <person name="Poulain J."/>
            <person name="Riccioni C."/>
            <person name="Rubini A."/>
            <person name="Sitrit Y."/>
            <person name="Splivallo R."/>
            <person name="Traeger S."/>
            <person name="Wang M."/>
            <person name="Zifcakova L."/>
            <person name="Wipf D."/>
            <person name="Zambonelli A."/>
            <person name="Paolocci F."/>
            <person name="Nowrousian M."/>
            <person name="Ottonello S."/>
            <person name="Baldrian P."/>
            <person name="Spatafora J.W."/>
            <person name="Henrissat B."/>
            <person name="Nagy L.G."/>
            <person name="Aury J.M."/>
            <person name="Wincker P."/>
            <person name="Grigoriev I.V."/>
            <person name="Bonfante P."/>
            <person name="Martin F.M."/>
        </authorList>
    </citation>
    <scope>NUCLEOTIDE SEQUENCE [LARGE SCALE GENOMIC DNA]</scope>
    <source>
        <strain evidence="1 2">RN42</strain>
    </source>
</reference>
<keyword evidence="2" id="KW-1185">Reference proteome</keyword>
<sequence length="56" mass="6614">MLLSTFLRFCSLSLLRALHFPLFGYIIIGEASVACMSCIRWRCFSERFIWFEQSIC</sequence>
<protein>
    <submittedName>
        <fullName evidence="1">Uncharacterized protein</fullName>
    </submittedName>
</protein>
<evidence type="ECO:0000313" key="1">
    <source>
        <dbReference type="EMBL" id="RPA86964.1"/>
    </source>
</evidence>
<gene>
    <name evidence="1" type="ORF">BJ508DRAFT_94058</name>
</gene>
<accession>A0A3N4IZ92</accession>
<organism evidence="1 2">
    <name type="scientific">Ascobolus immersus RN42</name>
    <dbReference type="NCBI Taxonomy" id="1160509"/>
    <lineage>
        <taxon>Eukaryota</taxon>
        <taxon>Fungi</taxon>
        <taxon>Dikarya</taxon>
        <taxon>Ascomycota</taxon>
        <taxon>Pezizomycotina</taxon>
        <taxon>Pezizomycetes</taxon>
        <taxon>Pezizales</taxon>
        <taxon>Ascobolaceae</taxon>
        <taxon>Ascobolus</taxon>
    </lineage>
</organism>
<dbReference type="Proteomes" id="UP000275078">
    <property type="component" value="Unassembled WGS sequence"/>
</dbReference>
<proteinExistence type="predicted"/>